<sequence length="154" mass="16446">MPPIDRNAPEPSSFVVCPSLGPGPRKRFTVRIEPRSCGGETRGCGLKEGYYAKSVDECDFAWRSGDIAMGGLRSDAMKEPDIDSNTIFVVGIGGIFDGVVALVLIFGSGNGRSGTKTTESGPRKGIYNFSSCHRLVSSGQFAWCIAAVVVFDMK</sequence>
<protein>
    <submittedName>
        <fullName evidence="2">Uncharacterized protein</fullName>
    </submittedName>
</protein>
<evidence type="ECO:0000256" key="1">
    <source>
        <dbReference type="SAM" id="Phobius"/>
    </source>
</evidence>
<name>A0A9P4UDH5_9PLEO</name>
<keyword evidence="3" id="KW-1185">Reference proteome</keyword>
<reference evidence="2" key="1">
    <citation type="journal article" date="2020" name="Stud. Mycol.">
        <title>101 Dothideomycetes genomes: a test case for predicting lifestyles and emergence of pathogens.</title>
        <authorList>
            <person name="Haridas S."/>
            <person name="Albert R."/>
            <person name="Binder M."/>
            <person name="Bloem J."/>
            <person name="Labutti K."/>
            <person name="Salamov A."/>
            <person name="Andreopoulos B."/>
            <person name="Baker S."/>
            <person name="Barry K."/>
            <person name="Bills G."/>
            <person name="Bluhm B."/>
            <person name="Cannon C."/>
            <person name="Castanera R."/>
            <person name="Culley D."/>
            <person name="Daum C."/>
            <person name="Ezra D."/>
            <person name="Gonzalez J."/>
            <person name="Henrissat B."/>
            <person name="Kuo A."/>
            <person name="Liang C."/>
            <person name="Lipzen A."/>
            <person name="Lutzoni F."/>
            <person name="Magnuson J."/>
            <person name="Mondo S."/>
            <person name="Nolan M."/>
            <person name="Ohm R."/>
            <person name="Pangilinan J."/>
            <person name="Park H.-J."/>
            <person name="Ramirez L."/>
            <person name="Alfaro M."/>
            <person name="Sun H."/>
            <person name="Tritt A."/>
            <person name="Yoshinaga Y."/>
            <person name="Zwiers L.-H."/>
            <person name="Turgeon B."/>
            <person name="Goodwin S."/>
            <person name="Spatafora J."/>
            <person name="Crous P."/>
            <person name="Grigoriev I."/>
        </authorList>
    </citation>
    <scope>NUCLEOTIDE SEQUENCE</scope>
    <source>
        <strain evidence="2">CBS 690.94</strain>
    </source>
</reference>
<gene>
    <name evidence="2" type="ORF">P171DRAFT_264976</name>
</gene>
<dbReference type="EMBL" id="MU001499">
    <property type="protein sequence ID" value="KAF2445388.1"/>
    <property type="molecule type" value="Genomic_DNA"/>
</dbReference>
<keyword evidence="1" id="KW-0812">Transmembrane</keyword>
<proteinExistence type="predicted"/>
<keyword evidence="1" id="KW-0472">Membrane</keyword>
<evidence type="ECO:0000313" key="3">
    <source>
        <dbReference type="Proteomes" id="UP000799764"/>
    </source>
</evidence>
<keyword evidence="1" id="KW-1133">Transmembrane helix</keyword>
<evidence type="ECO:0000313" key="2">
    <source>
        <dbReference type="EMBL" id="KAF2445388.1"/>
    </source>
</evidence>
<feature type="transmembrane region" description="Helical" evidence="1">
    <location>
        <begin position="87"/>
        <end position="106"/>
    </location>
</feature>
<accession>A0A9P4UDH5</accession>
<dbReference type="Proteomes" id="UP000799764">
    <property type="component" value="Unassembled WGS sequence"/>
</dbReference>
<comment type="caution">
    <text evidence="2">The sequence shown here is derived from an EMBL/GenBank/DDBJ whole genome shotgun (WGS) entry which is preliminary data.</text>
</comment>
<dbReference type="AlphaFoldDB" id="A0A9P4UDH5"/>
<organism evidence="2 3">
    <name type="scientific">Karstenula rhodostoma CBS 690.94</name>
    <dbReference type="NCBI Taxonomy" id="1392251"/>
    <lineage>
        <taxon>Eukaryota</taxon>
        <taxon>Fungi</taxon>
        <taxon>Dikarya</taxon>
        <taxon>Ascomycota</taxon>
        <taxon>Pezizomycotina</taxon>
        <taxon>Dothideomycetes</taxon>
        <taxon>Pleosporomycetidae</taxon>
        <taxon>Pleosporales</taxon>
        <taxon>Massarineae</taxon>
        <taxon>Didymosphaeriaceae</taxon>
        <taxon>Karstenula</taxon>
    </lineage>
</organism>